<feature type="repeat" description="Solcar" evidence="9">
    <location>
        <begin position="2010"/>
        <end position="2095"/>
    </location>
</feature>
<feature type="region of interest" description="Disordered" evidence="10">
    <location>
        <begin position="2082"/>
        <end position="2111"/>
    </location>
</feature>
<proteinExistence type="inferred from homology"/>
<dbReference type="InterPro" id="IPR050567">
    <property type="entry name" value="Mitochondrial_Carrier"/>
</dbReference>
<evidence type="ECO:0000313" key="12">
    <source>
        <dbReference type="Proteomes" id="UP000199069"/>
    </source>
</evidence>
<feature type="region of interest" description="Disordered" evidence="10">
    <location>
        <begin position="1"/>
        <end position="30"/>
    </location>
</feature>
<dbReference type="Gene3D" id="1.20.1050.10">
    <property type="match status" value="1"/>
</dbReference>
<comment type="similarity">
    <text evidence="2">Belongs to the mitochondrial carrier (TC 2.A.29) family.</text>
</comment>
<protein>
    <submittedName>
        <fullName evidence="11">FGENESH: predicted gene_10.30 protein</fullName>
    </submittedName>
</protein>
<dbReference type="SUPFAM" id="SSF103506">
    <property type="entry name" value="Mitochondrial carrier"/>
    <property type="match status" value="1"/>
</dbReference>
<dbReference type="PROSITE" id="PS50920">
    <property type="entry name" value="SOLCAR"/>
    <property type="match status" value="3"/>
</dbReference>
<feature type="region of interest" description="Disordered" evidence="10">
    <location>
        <begin position="612"/>
        <end position="659"/>
    </location>
</feature>
<feature type="compositionally biased region" description="Acidic residues" evidence="10">
    <location>
        <begin position="629"/>
        <end position="648"/>
    </location>
</feature>
<evidence type="ECO:0000256" key="9">
    <source>
        <dbReference type="PROSITE-ProRule" id="PRU00282"/>
    </source>
</evidence>
<dbReference type="SUPFAM" id="SSF47616">
    <property type="entry name" value="GST C-terminal domain-like"/>
    <property type="match status" value="1"/>
</dbReference>
<gene>
    <name evidence="11" type="primary">FGENESH: predicted gene_10.30</name>
    <name evidence="11" type="ORF">BN2166_0051930</name>
</gene>
<keyword evidence="3" id="KW-0813">Transport</keyword>
<evidence type="ECO:0000256" key="1">
    <source>
        <dbReference type="ARBA" id="ARBA00004225"/>
    </source>
</evidence>
<dbReference type="GO" id="GO:1902603">
    <property type="term" value="P:carnitine transmembrane transport"/>
    <property type="evidence" value="ECO:0007669"/>
    <property type="project" value="TreeGrafter"/>
</dbReference>
<reference evidence="11 12" key="1">
    <citation type="submission" date="2015-07" db="EMBL/GenBank/DDBJ databases">
        <authorList>
            <person name="Cajimat M.N.B."/>
            <person name="Milazzo M.L."/>
            <person name="Fulhorst C.F."/>
        </authorList>
    </citation>
    <scope>NUCLEOTIDE SEQUENCE [LARGE SCALE GENOMIC DNA]</scope>
    <source>
        <strain evidence="11">Single colony</strain>
    </source>
</reference>
<evidence type="ECO:0000256" key="7">
    <source>
        <dbReference type="ARBA" id="ARBA00023128"/>
    </source>
</evidence>
<evidence type="ECO:0000256" key="3">
    <source>
        <dbReference type="ARBA" id="ARBA00022448"/>
    </source>
</evidence>
<keyword evidence="4 9" id="KW-0812">Transmembrane</keyword>
<feature type="compositionally biased region" description="Low complexity" evidence="10">
    <location>
        <begin position="612"/>
        <end position="628"/>
    </location>
</feature>
<feature type="compositionally biased region" description="Basic and acidic residues" evidence="10">
    <location>
        <begin position="1"/>
        <end position="25"/>
    </location>
</feature>
<evidence type="ECO:0000256" key="2">
    <source>
        <dbReference type="ARBA" id="ARBA00006375"/>
    </source>
</evidence>
<dbReference type="InterPro" id="IPR018108">
    <property type="entry name" value="MCP_transmembrane"/>
</dbReference>
<dbReference type="STRING" id="5286.A0A0K3CKX2"/>
<dbReference type="EMBL" id="CWKI01000010">
    <property type="protein sequence ID" value="CTR09332.1"/>
    <property type="molecule type" value="Genomic_DNA"/>
</dbReference>
<evidence type="ECO:0000256" key="5">
    <source>
        <dbReference type="ARBA" id="ARBA00022737"/>
    </source>
</evidence>
<dbReference type="SUPFAM" id="SSF52374">
    <property type="entry name" value="Nucleotidylyl transferase"/>
    <property type="match status" value="1"/>
</dbReference>
<dbReference type="Proteomes" id="UP000199069">
    <property type="component" value="Unassembled WGS sequence"/>
</dbReference>
<dbReference type="InterPro" id="IPR036282">
    <property type="entry name" value="Glutathione-S-Trfase_C_sf"/>
</dbReference>
<keyword evidence="8 9" id="KW-0472">Membrane</keyword>
<feature type="repeat" description="Solcar" evidence="9">
    <location>
        <begin position="1813"/>
        <end position="1898"/>
    </location>
</feature>
<keyword evidence="5" id="KW-0677">Repeat</keyword>
<keyword evidence="6" id="KW-1133">Transmembrane helix</keyword>
<evidence type="ECO:0000256" key="8">
    <source>
        <dbReference type="ARBA" id="ARBA00023136"/>
    </source>
</evidence>
<organism evidence="11 12">
    <name type="scientific">Rhodotorula toruloides</name>
    <name type="common">Yeast</name>
    <name type="synonym">Rhodosporidium toruloides</name>
    <dbReference type="NCBI Taxonomy" id="5286"/>
    <lineage>
        <taxon>Eukaryota</taxon>
        <taxon>Fungi</taxon>
        <taxon>Dikarya</taxon>
        <taxon>Basidiomycota</taxon>
        <taxon>Pucciniomycotina</taxon>
        <taxon>Microbotryomycetes</taxon>
        <taxon>Sporidiobolales</taxon>
        <taxon>Sporidiobolaceae</taxon>
        <taxon>Rhodotorula</taxon>
    </lineage>
</organism>
<dbReference type="Gene3D" id="3.40.50.620">
    <property type="entry name" value="HUPs"/>
    <property type="match status" value="1"/>
</dbReference>
<feature type="region of interest" description="Disordered" evidence="10">
    <location>
        <begin position="965"/>
        <end position="1001"/>
    </location>
</feature>
<evidence type="ECO:0000256" key="4">
    <source>
        <dbReference type="ARBA" id="ARBA00022692"/>
    </source>
</evidence>
<evidence type="ECO:0000256" key="10">
    <source>
        <dbReference type="SAM" id="MobiDB-lite"/>
    </source>
</evidence>
<comment type="subcellular location">
    <subcellularLocation>
        <location evidence="1">Mitochondrion membrane</location>
        <topology evidence="1">Multi-pass membrane protein</topology>
    </subcellularLocation>
</comment>
<feature type="region of interest" description="Disordered" evidence="10">
    <location>
        <begin position="1568"/>
        <end position="1587"/>
    </location>
</feature>
<evidence type="ECO:0000313" key="11">
    <source>
        <dbReference type="EMBL" id="CTR09332.1"/>
    </source>
</evidence>
<dbReference type="InterPro" id="IPR023395">
    <property type="entry name" value="MCP_dom_sf"/>
</dbReference>
<dbReference type="InterPro" id="IPR014729">
    <property type="entry name" value="Rossmann-like_a/b/a_fold"/>
</dbReference>
<dbReference type="GO" id="GO:0031966">
    <property type="term" value="C:mitochondrial membrane"/>
    <property type="evidence" value="ECO:0007669"/>
    <property type="project" value="UniProtKB-SubCell"/>
</dbReference>
<sequence length="2144" mass="233425">MSDIETERFDEYERETAKLPDKDPDYTNLGPVLSSQLSQLNRHREKMNSPEYEVVESVVNSIRAKFAEQEQNRYGVLRAGWLAGEWCCVLAGALRRIKRRDEAMHELRKVVDILQDGPTGDIMYERLRTRAMAVAIPLDTDLIEQIRVAGVAEQHGEMEVSPAPLSPAYKPMSITGTPLASAELDKAFPLGPALHEPTETTFVPQEPIDAGQISRVVLLNLRIDFLTPEEADKVRVFITGNHETVGFWNPVEGLELRRVGVNEWEAPMPVKPEQVGKLQFKVKSSPTPLRLRAFAYPLLPAQIQLERVHGLPEESSGAICQVEIIGHWATLLRPRILSLLLLAPPFPPSFPTATPFLSTLVQRLTFRTHFTGFSHPTVADYHLWPALKTNVIAIGLLPKARHTQRWFSHLFALAPRAKALVDVPAQSKFTPAPAADMKDERKNKEKTNATFELGLPGAQKGKIVTRITNDPSGYLHVGYVKVAVLNQYFARPECTMRQVSRPIGQHESVEGGGHLAPVHGSLPDYVAMPTTDLEPPNPAESYPAEALANEELNARSIREVPLQDLVKTIFASRRGSARPPALRRLHATSAIAAGRARGEGAGTLTALAAETGEAGTQEPSGAVAGAEAEASEEEGEGEAGETEAEPATEGEAASKPVKRAKRKYIKDFTKEKGARLDDDIGLVDRGVAKADADAIAASAAAATAAAASASDQLDTGVPGSQASSILSLPRFRDVERTFSRHRPIWVDQDRPDVRMNLCVTVVGATSDRPQVIGSGVSMPGKVLRKAQTSRINGGGKRPDDAQVFKMFPQATARQAAVIGVLVGVASSVSDFDTLLHLPEIHRIYASPINDTAGLKKEMDPVIKQYRALAPQSATDVTLVDQYTALYMEALAKDGVLPREGQRPVCPDVDTLKTKVMWPAVAHVTRLATDYLAPGGAALGRGVVGKQVVKQYNDLVLECKKAKKDTSDEKAGVKKRRRSTSVKKGVQQEGDEGDGEEGGAQAAKEDVWHLVLPSPRSSKFSYPLPPIVPPPPADEFVLDNANKFFKLKSAKAEDSLEQQIKASYPAFPAEKISNVVNAISWLEYRLQGKAVPAKGDEAIKTASAGLVAWLQAQLSPKGRIGQKKMGHAWYGMQNGRISVVIRRGALLWGKAYEEGGDPDARNVFSVRSWEIAKAAIAIGTAAWQRHGDPDEAEREMAIYILGVNYGDIPETTLDRLLAFRPIQTGDQVFICPVCGAETDVSQAQSMPIGSQLPKEARVCPTCADDWATVPRSVLSHLRRVLREEGAPQVAQNSLRDLEEAYIKVWSPLFGKMKQSRVKDFYGSGQIFFVTGRTTGADTTANSATPVASLDSIGPLVPPIVDDQTTLLKHGHLANVVPTSWPTNAALQADPRGLSVLLSIKVAISTLLASFAASGLLSSEIQKAADAILAEADHCAELLVASAKRFPILTTQLVTDTLVSDVLGSEDPAATFLAIHAELDETLKPFLTRPVSFADGRILPGSVPFYRTFFQHLSTSAVPQDRVDRAQAKLLKKDVSFKPPYWPPTYRQDFEREGDKEYALNLIEKLRSASRAEGNPKPGHPPFPKTEDGLPSYLHPAEMERLEEELGRKITFQELVWEAWMRFFRMLEYCDVRYRDVEGADAAEGLFVLFFIDLYIQVMLGEDEDVFGGPVFLLHSGHAFKGGVGHRMQGAPMNLGHKVKCPAGWDDYDLSKRNLVRRRWSSRMLVASTQAMSSDEIRVTYFEDQIKTAIRELQHERPLFKRVSVDDQHKLGAALEVASAASAFDALACLHVRNQLSNKPDTLKSGEEKVAEQSASALKSFISGGAGGVAAVLVGQPFDLTKVRLQTAAPGQYTGALDVVKQTFARDGLRGFYRGMGPPLAGVTPMFAVSFWGYAMGKKLVYALTPNRTSSVLSYGELAAAGFFSAIPTTLVAAPVERVKVLLQMQGQGGKQLYSGPIDAVSKLYREGGLRSIYRGTLATVARDGPGSAAYFVVYEMVKKAMTPQGQDPSQLSLSAVMVAGGSAGVAMWTLAIPPDVVKSRLQGAPEGTYKGFVDCARQTVAKDGVGALFKGFGPAMARTQLQKEKDYTTANSPSHATPHPHLSGARPQQPLATNHPSRLLKRLAIDSHGDKGATRWIRRLCLTRQ</sequence>
<keyword evidence="7" id="KW-0496">Mitochondrion</keyword>
<name>A0A0K3CKX2_RHOTO</name>
<dbReference type="GO" id="GO:0015227">
    <property type="term" value="F:O-acyl-L-carnitine transmembrane transporter activity"/>
    <property type="evidence" value="ECO:0007669"/>
    <property type="project" value="TreeGrafter"/>
</dbReference>
<dbReference type="Pfam" id="PF00153">
    <property type="entry name" value="Mito_carr"/>
    <property type="match status" value="3"/>
</dbReference>
<accession>A0A0K3CKX2</accession>
<dbReference type="GO" id="GO:0006839">
    <property type="term" value="P:mitochondrial transport"/>
    <property type="evidence" value="ECO:0007669"/>
    <property type="project" value="TreeGrafter"/>
</dbReference>
<evidence type="ECO:0000256" key="6">
    <source>
        <dbReference type="ARBA" id="ARBA00022989"/>
    </source>
</evidence>
<feature type="repeat" description="Solcar" evidence="9">
    <location>
        <begin position="1911"/>
        <end position="1999"/>
    </location>
</feature>
<dbReference type="Gene3D" id="1.50.40.10">
    <property type="entry name" value="Mitochondrial carrier domain"/>
    <property type="match status" value="2"/>
</dbReference>
<dbReference type="PANTHER" id="PTHR45624:SF4">
    <property type="entry name" value="CONGESTED-LIKE TRACHEA PROTEIN-RELATED"/>
    <property type="match status" value="1"/>
</dbReference>
<dbReference type="PANTHER" id="PTHR45624">
    <property type="entry name" value="MITOCHONDRIAL BASIC AMINO ACIDS TRANSPORTER-RELATED"/>
    <property type="match status" value="1"/>
</dbReference>
<keyword evidence="12" id="KW-1185">Reference proteome</keyword>